<protein>
    <recommendedName>
        <fullName evidence="4">Transcription factor CBF/NF-Y/archaeal histone domain-containing protein</fullName>
    </recommendedName>
</protein>
<dbReference type="GO" id="GO:0006272">
    <property type="term" value="P:leading strand elongation"/>
    <property type="evidence" value="ECO:0007669"/>
    <property type="project" value="TreeGrafter"/>
</dbReference>
<dbReference type="InterPro" id="IPR051377">
    <property type="entry name" value="DNA_Pol-Epsilon_Subunit"/>
</dbReference>
<evidence type="ECO:0000313" key="5">
    <source>
        <dbReference type="EMBL" id="KAG2386460.1"/>
    </source>
</evidence>
<evidence type="ECO:0000256" key="1">
    <source>
        <dbReference type="ARBA" id="ARBA00004123"/>
    </source>
</evidence>
<dbReference type="CDD" id="cd22928">
    <property type="entry name" value="HFD_POLE3_DPB4"/>
    <property type="match status" value="1"/>
</dbReference>
<dbReference type="Proteomes" id="UP000816034">
    <property type="component" value="Unassembled WGS sequence"/>
</dbReference>
<dbReference type="AlphaFoldDB" id="A0AA88GT94"/>
<feature type="compositionally biased region" description="Low complexity" evidence="3">
    <location>
        <begin position="1"/>
        <end position="27"/>
    </location>
</feature>
<evidence type="ECO:0000259" key="4">
    <source>
        <dbReference type="Pfam" id="PF00808"/>
    </source>
</evidence>
<dbReference type="Gene3D" id="1.10.20.10">
    <property type="entry name" value="Histone, subunit A"/>
    <property type="match status" value="1"/>
</dbReference>
<keyword evidence="2" id="KW-0539">Nucleus</keyword>
<feature type="compositionally biased region" description="Polar residues" evidence="3">
    <location>
        <begin position="64"/>
        <end position="83"/>
    </location>
</feature>
<dbReference type="GO" id="GO:0046982">
    <property type="term" value="F:protein heterodimerization activity"/>
    <property type="evidence" value="ECO:0007669"/>
    <property type="project" value="InterPro"/>
</dbReference>
<feature type="compositionally biased region" description="Low complexity" evidence="3">
    <location>
        <begin position="84"/>
        <end position="99"/>
    </location>
</feature>
<comment type="caution">
    <text evidence="5">The sequence shown here is derived from an EMBL/GenBank/DDBJ whole genome shotgun (WGS) entry which is preliminary data.</text>
</comment>
<feature type="domain" description="Transcription factor CBF/NF-Y/archaeal histone" evidence="4">
    <location>
        <begin position="110"/>
        <end position="173"/>
    </location>
</feature>
<proteinExistence type="predicted"/>
<dbReference type="GO" id="GO:0031507">
    <property type="term" value="P:heterochromatin formation"/>
    <property type="evidence" value="ECO:0007669"/>
    <property type="project" value="TreeGrafter"/>
</dbReference>
<evidence type="ECO:0000313" key="6">
    <source>
        <dbReference type="Proteomes" id="UP000816034"/>
    </source>
</evidence>
<dbReference type="GO" id="GO:0008622">
    <property type="term" value="C:epsilon DNA polymerase complex"/>
    <property type="evidence" value="ECO:0007669"/>
    <property type="project" value="TreeGrafter"/>
</dbReference>
<keyword evidence="6" id="KW-1185">Reference proteome</keyword>
<comment type="subcellular location">
    <subcellularLocation>
        <location evidence="1">Nucleus</location>
    </subcellularLocation>
</comment>
<name>A0AA88GT94_NAELO</name>
<dbReference type="InterPro" id="IPR009072">
    <property type="entry name" value="Histone-fold"/>
</dbReference>
<dbReference type="GO" id="GO:0031490">
    <property type="term" value="F:chromatin DNA binding"/>
    <property type="evidence" value="ECO:0007669"/>
    <property type="project" value="TreeGrafter"/>
</dbReference>
<evidence type="ECO:0000256" key="3">
    <source>
        <dbReference type="SAM" id="MobiDB-lite"/>
    </source>
</evidence>
<dbReference type="EMBL" id="PYSW02000015">
    <property type="protein sequence ID" value="KAG2386460.1"/>
    <property type="molecule type" value="Genomic_DNA"/>
</dbReference>
<accession>A0AA88GT94</accession>
<dbReference type="GeneID" id="68094660"/>
<dbReference type="PANTHER" id="PTHR46172:SF1">
    <property type="entry name" value="DNA POLYMERASE EPSILON SUBUNIT 3"/>
    <property type="match status" value="1"/>
</dbReference>
<gene>
    <name evidence="5" type="ORF">C9374_002204</name>
</gene>
<feature type="compositionally biased region" description="Basic residues" evidence="3">
    <location>
        <begin position="196"/>
        <end position="207"/>
    </location>
</feature>
<dbReference type="RefSeq" id="XP_044550452.1">
    <property type="nucleotide sequence ID" value="XM_044691597.1"/>
</dbReference>
<feature type="region of interest" description="Disordered" evidence="3">
    <location>
        <begin position="1"/>
        <end position="104"/>
    </location>
</feature>
<dbReference type="SUPFAM" id="SSF47113">
    <property type="entry name" value="Histone-fold"/>
    <property type="match status" value="1"/>
</dbReference>
<feature type="compositionally biased region" description="Polar residues" evidence="3">
    <location>
        <begin position="36"/>
        <end position="49"/>
    </location>
</feature>
<dbReference type="GO" id="GO:0008623">
    <property type="term" value="C:CHRAC"/>
    <property type="evidence" value="ECO:0007669"/>
    <property type="project" value="TreeGrafter"/>
</dbReference>
<dbReference type="GO" id="GO:0006974">
    <property type="term" value="P:DNA damage response"/>
    <property type="evidence" value="ECO:0007669"/>
    <property type="project" value="TreeGrafter"/>
</dbReference>
<dbReference type="PANTHER" id="PTHR46172">
    <property type="entry name" value="DNA POLYMERASE EPSILON SUBUNIT 3"/>
    <property type="match status" value="1"/>
</dbReference>
<dbReference type="Pfam" id="PF00808">
    <property type="entry name" value="CBFD_NFYB_HMF"/>
    <property type="match status" value="1"/>
</dbReference>
<organism evidence="5 6">
    <name type="scientific">Naegleria lovaniensis</name>
    <name type="common">Amoeba</name>
    <dbReference type="NCBI Taxonomy" id="51637"/>
    <lineage>
        <taxon>Eukaryota</taxon>
        <taxon>Discoba</taxon>
        <taxon>Heterolobosea</taxon>
        <taxon>Tetramitia</taxon>
        <taxon>Eutetramitia</taxon>
        <taxon>Vahlkampfiidae</taxon>
        <taxon>Naegleria</taxon>
    </lineage>
</organism>
<dbReference type="InterPro" id="IPR003958">
    <property type="entry name" value="CBFA_NFYB_domain"/>
</dbReference>
<evidence type="ECO:0000256" key="2">
    <source>
        <dbReference type="ARBA" id="ARBA00023242"/>
    </source>
</evidence>
<sequence>MINNNNPHQQPFNPLPPSSLVQPSQFVSPPPPPPHQLTSSFHVPSGTTSSKKDAGTTKKKGRPSSKTSTSATTINQQPQIQAPSSSSSGMVASSSSASGEINEGEYSFDLPRTNVLRVIRRAIPEEIALSNDSKLAFAKAAVVFIMYLTATAQEEATKHKRSTLTADDVLDALDTLELGDYKEELVRTLHQYRLNQKAKKDKSTKRKKGDEADDM</sequence>
<reference evidence="5 6" key="1">
    <citation type="journal article" date="2018" name="BMC Genomics">
        <title>The genome of Naegleria lovaniensis, the basis for a comparative approach to unravel pathogenicity factors of the human pathogenic amoeba N. fowleri.</title>
        <authorList>
            <person name="Liechti N."/>
            <person name="Schurch N."/>
            <person name="Bruggmann R."/>
            <person name="Wittwer M."/>
        </authorList>
    </citation>
    <scope>NUCLEOTIDE SEQUENCE [LARGE SCALE GENOMIC DNA]</scope>
    <source>
        <strain evidence="5 6">ATCC 30569</strain>
    </source>
</reference>
<feature type="region of interest" description="Disordered" evidence="3">
    <location>
        <begin position="194"/>
        <end position="215"/>
    </location>
</feature>